<gene>
    <name evidence="1" type="ORF">M5D96_012674</name>
</gene>
<reference evidence="1" key="1">
    <citation type="journal article" date="2023" name="Genome Biol. Evol.">
        <title>Long-read-based Genome Assembly of Drosophila gunungcola Reveals Fewer Chemosensory Genes in Flower-breeding Species.</title>
        <authorList>
            <person name="Negi A."/>
            <person name="Liao B.Y."/>
            <person name="Yeh S.D."/>
        </authorList>
    </citation>
    <scope>NUCLEOTIDE SEQUENCE</scope>
    <source>
        <strain evidence="1">Sukarami</strain>
    </source>
</reference>
<organism evidence="1 2">
    <name type="scientific">Drosophila gunungcola</name>
    <name type="common">fruit fly</name>
    <dbReference type="NCBI Taxonomy" id="103775"/>
    <lineage>
        <taxon>Eukaryota</taxon>
        <taxon>Metazoa</taxon>
        <taxon>Ecdysozoa</taxon>
        <taxon>Arthropoda</taxon>
        <taxon>Hexapoda</taxon>
        <taxon>Insecta</taxon>
        <taxon>Pterygota</taxon>
        <taxon>Neoptera</taxon>
        <taxon>Endopterygota</taxon>
        <taxon>Diptera</taxon>
        <taxon>Brachycera</taxon>
        <taxon>Muscomorpha</taxon>
        <taxon>Ephydroidea</taxon>
        <taxon>Drosophilidae</taxon>
        <taxon>Drosophila</taxon>
        <taxon>Sophophora</taxon>
    </lineage>
</organism>
<evidence type="ECO:0000313" key="2">
    <source>
        <dbReference type="Proteomes" id="UP001059596"/>
    </source>
</evidence>
<dbReference type="EMBL" id="JAMKOV010000069">
    <property type="protein sequence ID" value="KAI8034545.1"/>
    <property type="molecule type" value="Genomic_DNA"/>
</dbReference>
<accession>A0A9P9YD70</accession>
<keyword evidence="2" id="KW-1185">Reference proteome</keyword>
<name>A0A9P9YD70_9MUSC</name>
<proteinExistence type="predicted"/>
<evidence type="ECO:0000313" key="1">
    <source>
        <dbReference type="EMBL" id="KAI8034545.1"/>
    </source>
</evidence>
<protein>
    <submittedName>
        <fullName evidence="1">Uncharacterized protein</fullName>
    </submittedName>
</protein>
<dbReference type="AlphaFoldDB" id="A0A9P9YD70"/>
<sequence length="42" mass="5027">MIPMNLLEKLLEWYHNNNVTRDQLDALLKIFEFVKSRSSVGY</sequence>
<comment type="caution">
    <text evidence="1">The sequence shown here is derived from an EMBL/GenBank/DDBJ whole genome shotgun (WGS) entry which is preliminary data.</text>
</comment>
<dbReference type="Proteomes" id="UP001059596">
    <property type="component" value="Unassembled WGS sequence"/>
</dbReference>